<dbReference type="EMBL" id="GGEC01076389">
    <property type="protein sequence ID" value="MBX56873.1"/>
    <property type="molecule type" value="Transcribed_RNA"/>
</dbReference>
<sequence>MKLKCLLLYKLFLPLNFLLFGHHMSLGTSLWTSRQFFLELQFQF</sequence>
<organism evidence="1">
    <name type="scientific">Rhizophora mucronata</name>
    <name type="common">Asiatic mangrove</name>
    <dbReference type="NCBI Taxonomy" id="61149"/>
    <lineage>
        <taxon>Eukaryota</taxon>
        <taxon>Viridiplantae</taxon>
        <taxon>Streptophyta</taxon>
        <taxon>Embryophyta</taxon>
        <taxon>Tracheophyta</taxon>
        <taxon>Spermatophyta</taxon>
        <taxon>Magnoliopsida</taxon>
        <taxon>eudicotyledons</taxon>
        <taxon>Gunneridae</taxon>
        <taxon>Pentapetalae</taxon>
        <taxon>rosids</taxon>
        <taxon>fabids</taxon>
        <taxon>Malpighiales</taxon>
        <taxon>Rhizophoraceae</taxon>
        <taxon>Rhizophora</taxon>
    </lineage>
</organism>
<name>A0A2P2PQ80_RHIMU</name>
<protein>
    <submittedName>
        <fullName evidence="1">Uncharacterized protein</fullName>
    </submittedName>
</protein>
<evidence type="ECO:0000313" key="1">
    <source>
        <dbReference type="EMBL" id="MBX56873.1"/>
    </source>
</evidence>
<dbReference type="AlphaFoldDB" id="A0A2P2PQ80"/>
<reference evidence="1" key="1">
    <citation type="submission" date="2018-02" db="EMBL/GenBank/DDBJ databases">
        <title>Rhizophora mucronata_Transcriptome.</title>
        <authorList>
            <person name="Meera S.P."/>
            <person name="Sreeshan A."/>
            <person name="Augustine A."/>
        </authorList>
    </citation>
    <scope>NUCLEOTIDE SEQUENCE</scope>
    <source>
        <tissue evidence="1">Leaf</tissue>
    </source>
</reference>
<accession>A0A2P2PQ80</accession>
<proteinExistence type="predicted"/>